<dbReference type="STRING" id="235985.SAMN05414137_1099"/>
<name>A0A1H7QHD5_STRJI</name>
<dbReference type="EMBL" id="FOAZ01000009">
    <property type="protein sequence ID" value="SEL47054.1"/>
    <property type="molecule type" value="Genomic_DNA"/>
</dbReference>
<keyword evidence="1" id="KW-1133">Transmembrane helix</keyword>
<accession>A0A1H7QHD5</accession>
<sequence>MLVIVVAVACFVLLRAWCVMLGLAAALVLVPLAVGLVARARRRP</sequence>
<proteinExistence type="predicted"/>
<dbReference type="Proteomes" id="UP000183015">
    <property type="component" value="Unassembled WGS sequence"/>
</dbReference>
<feature type="transmembrane region" description="Helical" evidence="1">
    <location>
        <begin position="6"/>
        <end position="38"/>
    </location>
</feature>
<evidence type="ECO:0000313" key="2">
    <source>
        <dbReference type="EMBL" id="SEL47054.1"/>
    </source>
</evidence>
<keyword evidence="1" id="KW-0472">Membrane</keyword>
<evidence type="ECO:0000256" key="1">
    <source>
        <dbReference type="SAM" id="Phobius"/>
    </source>
</evidence>
<dbReference type="AlphaFoldDB" id="A0A1H7QHD5"/>
<gene>
    <name evidence="2" type="ORF">SAMN05414137_1099</name>
</gene>
<evidence type="ECO:0000313" key="3">
    <source>
        <dbReference type="Proteomes" id="UP000183015"/>
    </source>
</evidence>
<organism evidence="2 3">
    <name type="scientific">Streptacidiphilus jiangxiensis</name>
    <dbReference type="NCBI Taxonomy" id="235985"/>
    <lineage>
        <taxon>Bacteria</taxon>
        <taxon>Bacillati</taxon>
        <taxon>Actinomycetota</taxon>
        <taxon>Actinomycetes</taxon>
        <taxon>Kitasatosporales</taxon>
        <taxon>Streptomycetaceae</taxon>
        <taxon>Streptacidiphilus</taxon>
    </lineage>
</organism>
<keyword evidence="1" id="KW-0812">Transmembrane</keyword>
<keyword evidence="3" id="KW-1185">Reference proteome</keyword>
<protein>
    <submittedName>
        <fullName evidence="2">Uncharacterized protein</fullName>
    </submittedName>
</protein>
<reference evidence="3" key="1">
    <citation type="submission" date="2016-10" db="EMBL/GenBank/DDBJ databases">
        <authorList>
            <person name="Varghese N."/>
        </authorList>
    </citation>
    <scope>NUCLEOTIDE SEQUENCE [LARGE SCALE GENOMIC DNA]</scope>
    <source>
        <strain evidence="3">DSM 45096 / BCRC 16803 / CGMCC 4.1857 / CIP 109030 / JCM 12277 / KCTC 19219 / NBRC 100920 / 33214</strain>
    </source>
</reference>
<dbReference type="RefSeq" id="WP_269083996.1">
    <property type="nucleotide sequence ID" value="NZ_BBPN01000063.1"/>
</dbReference>